<name>A0A0A8KZW0_9SACH</name>
<dbReference type="OrthoDB" id="4066450at2759"/>
<evidence type="ECO:0000313" key="3">
    <source>
        <dbReference type="Proteomes" id="UP000031516"/>
    </source>
</evidence>
<organism evidence="2 3">
    <name type="scientific">Kluyveromyces dobzhanskii CBS 2104</name>
    <dbReference type="NCBI Taxonomy" id="1427455"/>
    <lineage>
        <taxon>Eukaryota</taxon>
        <taxon>Fungi</taxon>
        <taxon>Dikarya</taxon>
        <taxon>Ascomycota</taxon>
        <taxon>Saccharomycotina</taxon>
        <taxon>Saccharomycetes</taxon>
        <taxon>Saccharomycetales</taxon>
        <taxon>Saccharomycetaceae</taxon>
        <taxon>Kluyveromyces</taxon>
    </lineage>
</organism>
<keyword evidence="1" id="KW-0175">Coiled coil</keyword>
<feature type="coiled-coil region" evidence="1">
    <location>
        <begin position="69"/>
        <end position="96"/>
    </location>
</feature>
<evidence type="ECO:0000256" key="1">
    <source>
        <dbReference type="SAM" id="Coils"/>
    </source>
</evidence>
<gene>
    <name evidence="2" type="ORF">KLDO_g575</name>
</gene>
<dbReference type="EMBL" id="CCBQ010000012">
    <property type="protein sequence ID" value="CDO92255.1"/>
    <property type="molecule type" value="Genomic_DNA"/>
</dbReference>
<reference evidence="2 3" key="1">
    <citation type="submission" date="2014-03" db="EMBL/GenBank/DDBJ databases">
        <title>The genome of Kluyveromyces dobzhanskii.</title>
        <authorList>
            <person name="Nystedt B."/>
            <person name="Astrom S."/>
        </authorList>
    </citation>
    <scope>NUCLEOTIDE SEQUENCE [LARGE SCALE GENOMIC DNA]</scope>
    <source>
        <strain evidence="2 3">CBS 2104</strain>
    </source>
</reference>
<keyword evidence="3" id="KW-1185">Reference proteome</keyword>
<accession>A0A0A8KZW0</accession>
<proteinExistence type="predicted"/>
<comment type="caution">
    <text evidence="2">The sequence shown here is derived from an EMBL/GenBank/DDBJ whole genome shotgun (WGS) entry which is preliminary data.</text>
</comment>
<dbReference type="Proteomes" id="UP000031516">
    <property type="component" value="Unassembled WGS sequence"/>
</dbReference>
<evidence type="ECO:0000313" key="2">
    <source>
        <dbReference type="EMBL" id="CDO92255.1"/>
    </source>
</evidence>
<protein>
    <submittedName>
        <fullName evidence="2">WGS project CCBQ000000000 data, contig 00016</fullName>
    </submittedName>
</protein>
<dbReference type="AlphaFoldDB" id="A0A0A8KZW0"/>
<sequence length="427" mass="48645">MAMDLNDLLLQQQEIRNLLSNLQEAHEKILLSNENENDNLNKLRKDILICLNDLKTANLLIIDPRDGLIKKNLRKLDKYEERMKLLDSEAASLKSELNLWHADQSPTAVPTAETWGSVPINLVGNHRSLLDSYIDVVGIENTTLADNSDELDHNSNSSRLTREQLLDNVQRLKLCQEQVNSELDQLRSLISQYERDRSVINDEYTKNTELIEKEVNSLLREEDKITSQREKILIKLGLLKDNEHNQQRTTFFSMKAFKVDNSDYEVALSQAYQFIDAKKQALKQILHENKSQTQSLERSFSIWNDVTRSIQALETNLQQTFIQKEGNVSKNDIVAMINSTLIHVRSIVGTYSKDIALKSITCEQKALQKALEQIDGQLQPIPINTQTKAQEILQIGTSPPKVGLSKEFASNFPVSSDGLPLKVKKND</sequence>
<feature type="coiled-coil region" evidence="1">
    <location>
        <begin position="176"/>
        <end position="221"/>
    </location>
</feature>